<evidence type="ECO:0000256" key="1">
    <source>
        <dbReference type="SAM" id="MobiDB-lite"/>
    </source>
</evidence>
<feature type="compositionally biased region" description="Pro residues" evidence="1">
    <location>
        <begin position="633"/>
        <end position="650"/>
    </location>
</feature>
<protein>
    <submittedName>
        <fullName evidence="2">Uncharacterized protein</fullName>
    </submittedName>
</protein>
<feature type="compositionally biased region" description="Low complexity" evidence="1">
    <location>
        <begin position="489"/>
        <end position="511"/>
    </location>
</feature>
<dbReference type="OrthoDB" id="298589at2759"/>
<feature type="region of interest" description="Disordered" evidence="1">
    <location>
        <begin position="486"/>
        <end position="511"/>
    </location>
</feature>
<organism evidence="2">
    <name type="scientific">Aphanomyces invadans</name>
    <dbReference type="NCBI Taxonomy" id="157072"/>
    <lineage>
        <taxon>Eukaryota</taxon>
        <taxon>Sar</taxon>
        <taxon>Stramenopiles</taxon>
        <taxon>Oomycota</taxon>
        <taxon>Saprolegniomycetes</taxon>
        <taxon>Saprolegniales</taxon>
        <taxon>Verrucalvaceae</taxon>
        <taxon>Aphanomyces</taxon>
    </lineage>
</organism>
<feature type="region of interest" description="Disordered" evidence="1">
    <location>
        <begin position="632"/>
        <end position="655"/>
    </location>
</feature>
<dbReference type="GeneID" id="20089355"/>
<feature type="compositionally biased region" description="Polar residues" evidence="1">
    <location>
        <begin position="368"/>
        <end position="386"/>
    </location>
</feature>
<dbReference type="EMBL" id="KI913988">
    <property type="protein sequence ID" value="ETV93978.1"/>
    <property type="molecule type" value="Genomic_DNA"/>
</dbReference>
<evidence type="ECO:0000313" key="2">
    <source>
        <dbReference type="EMBL" id="ETV93978.1"/>
    </source>
</evidence>
<dbReference type="AlphaFoldDB" id="A0A024TIV6"/>
<gene>
    <name evidence="2" type="ORF">H310_12305</name>
</gene>
<name>A0A024TIV6_9STRA</name>
<reference evidence="2" key="1">
    <citation type="submission" date="2013-12" db="EMBL/GenBank/DDBJ databases">
        <title>The Genome Sequence of Aphanomyces invadans NJM9701.</title>
        <authorList>
            <consortium name="The Broad Institute Genomics Platform"/>
            <person name="Russ C."/>
            <person name="Tyler B."/>
            <person name="van West P."/>
            <person name="Dieguez-Uribeondo J."/>
            <person name="Young S.K."/>
            <person name="Zeng Q."/>
            <person name="Gargeya S."/>
            <person name="Fitzgerald M."/>
            <person name="Abouelleil A."/>
            <person name="Alvarado L."/>
            <person name="Chapman S.B."/>
            <person name="Gainer-Dewar J."/>
            <person name="Goldberg J."/>
            <person name="Griggs A."/>
            <person name="Gujja S."/>
            <person name="Hansen M."/>
            <person name="Howarth C."/>
            <person name="Imamovic A."/>
            <person name="Ireland A."/>
            <person name="Larimer J."/>
            <person name="McCowan C."/>
            <person name="Murphy C."/>
            <person name="Pearson M."/>
            <person name="Poon T.W."/>
            <person name="Priest M."/>
            <person name="Roberts A."/>
            <person name="Saif S."/>
            <person name="Shea T."/>
            <person name="Sykes S."/>
            <person name="Wortman J."/>
            <person name="Nusbaum C."/>
            <person name="Birren B."/>
        </authorList>
    </citation>
    <scope>NUCLEOTIDE SEQUENCE [LARGE SCALE GENOMIC DNA]</scope>
    <source>
        <strain evidence="2">NJM9701</strain>
    </source>
</reference>
<dbReference type="RefSeq" id="XP_008877538.1">
    <property type="nucleotide sequence ID" value="XM_008879316.1"/>
</dbReference>
<proteinExistence type="predicted"/>
<feature type="region of interest" description="Disordered" evidence="1">
    <location>
        <begin position="366"/>
        <end position="388"/>
    </location>
</feature>
<dbReference type="eggNOG" id="ENOG502RZGF">
    <property type="taxonomic scope" value="Eukaryota"/>
</dbReference>
<accession>A0A024TIV6</accession>
<sequence>MDDAVHPLSLRLDQQPLNIFTCLWLKNTRTKPLSLCIPDTILLDRGVLQQWYFTSKTGEVLRRKKDNTTKSKLLRYLHETAAGPIAAVHVYLVTEKRVLVVDHLSLAGVESLLNNPMASTHGMLQKFVPPKSCYNNMMQTVFAHDTCQTALRCTNPHMFVNELMPIELRAVTFESPTATTQKAIGNPTTLQTLTCWNREVVDHVAATVGMAITRQVLHFKMGADNKLYLLWPSSIVFENQEAIVPCQLVTPSRFEPWHASTLVDGAAPSTCPACGNPCRKRTGSMGATFLVTFKAILAAHRSSSQSHSDPTLVGDGIVPGAIRTAYGPLSDDKFTALMHDASFLYRTVQVCEECCRDINTKAVAQETAPPSCSVSKPRPSNQSTRWRSWKDPRQVVAVALGPKKPQSARNLCRKPVTSVVPVAPGAAIPASTSSTSRRNSLAGPSLHLVGRPDVTASDNQTQHAPPAYDKVELVAKPRPVSAAASTLFPTRPRPSAAAVPSSTPVAKQRPRSPAAAALASLRTVIRASAPAHNLSLRSVLAHHGVEPQHSTVTIHELFTLCYNASTPVSINDLKTVAMLSHPRDNVHVIDIDALDAMLLASSTAPDCSKAAIPPTLRPKSCVSKPNRFMKSHPMPPPAMNPKPPVHPTPPRSASGQFHMSARVLVPSIEPPQAPATAADPAGPSCPEEWTDEEAACLAHVLLQGT</sequence>
<dbReference type="VEuPathDB" id="FungiDB:H310_12305"/>